<dbReference type="OMA" id="CKSINMQ"/>
<feature type="coiled-coil region" evidence="2">
    <location>
        <begin position="267"/>
        <end position="294"/>
    </location>
</feature>
<dbReference type="Pfam" id="PF00077">
    <property type="entry name" value="RVP"/>
    <property type="match status" value="1"/>
</dbReference>
<feature type="non-terminal residue" evidence="5">
    <location>
        <position position="1"/>
    </location>
</feature>
<dbReference type="AlphaFoldDB" id="A0A151UE89"/>
<keyword evidence="2" id="KW-0175">Coiled coil</keyword>
<reference evidence="5" key="1">
    <citation type="journal article" date="2012" name="Nat. Biotechnol.">
        <title>Draft genome sequence of pigeonpea (Cajanus cajan), an orphan legume crop of resource-poor farmers.</title>
        <authorList>
            <person name="Varshney R.K."/>
            <person name="Chen W."/>
            <person name="Li Y."/>
            <person name="Bharti A.K."/>
            <person name="Saxena R.K."/>
            <person name="Schlueter J.A."/>
            <person name="Donoghue M.T."/>
            <person name="Azam S."/>
            <person name="Fan G."/>
            <person name="Whaley A.M."/>
            <person name="Farmer A.D."/>
            <person name="Sheridan J."/>
            <person name="Iwata A."/>
            <person name="Tuteja R."/>
            <person name="Penmetsa R.V."/>
            <person name="Wu W."/>
            <person name="Upadhyaya H.D."/>
            <person name="Yang S.P."/>
            <person name="Shah T."/>
            <person name="Saxena K.B."/>
            <person name="Michael T."/>
            <person name="McCombie W.R."/>
            <person name="Yang B."/>
            <person name="Zhang G."/>
            <person name="Yang H."/>
            <person name="Wang J."/>
            <person name="Spillane C."/>
            <person name="Cook D.R."/>
            <person name="May G.D."/>
            <person name="Xu X."/>
            <person name="Jackson S.A."/>
        </authorList>
    </citation>
    <scope>NUCLEOTIDE SEQUENCE [LARGE SCALE GENOMIC DNA]</scope>
</reference>
<dbReference type="InterPro" id="IPR056648">
    <property type="entry name" value="DUF7746"/>
</dbReference>
<evidence type="ECO:0000313" key="6">
    <source>
        <dbReference type="Proteomes" id="UP000075243"/>
    </source>
</evidence>
<evidence type="ECO:0000313" key="5">
    <source>
        <dbReference type="EMBL" id="KYP77600.1"/>
    </source>
</evidence>
<dbReference type="EMBL" id="AGCT01027170">
    <property type="protein sequence ID" value="KYP77600.1"/>
    <property type="molecule type" value="Genomic_DNA"/>
</dbReference>
<gene>
    <name evidence="5" type="ORF">KK1_049215</name>
</gene>
<protein>
    <submittedName>
        <fullName evidence="5">Uncharacterized protein</fullName>
    </submittedName>
</protein>
<dbReference type="Proteomes" id="UP000075243">
    <property type="component" value="Unassembled WGS sequence"/>
</dbReference>
<organism evidence="5 6">
    <name type="scientific">Cajanus cajan</name>
    <name type="common">Pigeon pea</name>
    <name type="synonym">Cajanus indicus</name>
    <dbReference type="NCBI Taxonomy" id="3821"/>
    <lineage>
        <taxon>Eukaryota</taxon>
        <taxon>Viridiplantae</taxon>
        <taxon>Streptophyta</taxon>
        <taxon>Embryophyta</taxon>
        <taxon>Tracheophyta</taxon>
        <taxon>Spermatophyta</taxon>
        <taxon>Magnoliopsida</taxon>
        <taxon>eudicotyledons</taxon>
        <taxon>Gunneridae</taxon>
        <taxon>Pentapetalae</taxon>
        <taxon>rosids</taxon>
        <taxon>fabids</taxon>
        <taxon>Fabales</taxon>
        <taxon>Fabaceae</taxon>
        <taxon>Papilionoideae</taxon>
        <taxon>50 kb inversion clade</taxon>
        <taxon>NPAAA clade</taxon>
        <taxon>indigoferoid/millettioid clade</taxon>
        <taxon>Phaseoleae</taxon>
        <taxon>Cajanus</taxon>
    </lineage>
</organism>
<dbReference type="InterPro" id="IPR018061">
    <property type="entry name" value="Retropepsins"/>
</dbReference>
<keyword evidence="6" id="KW-1185">Reference proteome</keyword>
<evidence type="ECO:0000259" key="3">
    <source>
        <dbReference type="Pfam" id="PF00077"/>
    </source>
</evidence>
<accession>A0A151UE89</accession>
<proteinExistence type="predicted"/>
<dbReference type="PANTHER" id="PTHR33054:SF9">
    <property type="entry name" value="CCHC-TYPE DOMAIN-CONTAINING PROTEIN"/>
    <property type="match status" value="1"/>
</dbReference>
<dbReference type="Gramene" id="C.cajan_47390.t">
    <property type="protein sequence ID" value="C.cajan_47390.t"/>
    <property type="gene ID" value="C.cajan_47390"/>
</dbReference>
<name>A0A151UE89_CAJCA</name>
<keyword evidence="1" id="KW-0378">Hydrolase</keyword>
<comment type="caution">
    <text evidence="5">The sequence shown here is derived from an EMBL/GenBank/DDBJ whole genome shotgun (WGS) entry which is preliminary data.</text>
</comment>
<dbReference type="Pfam" id="PF24925">
    <property type="entry name" value="DUF7746"/>
    <property type="match status" value="1"/>
</dbReference>
<evidence type="ECO:0000256" key="1">
    <source>
        <dbReference type="ARBA" id="ARBA00022801"/>
    </source>
</evidence>
<feature type="domain" description="Retropepsins" evidence="3">
    <location>
        <begin position="336"/>
        <end position="395"/>
    </location>
</feature>
<feature type="domain" description="DUF7746" evidence="4">
    <location>
        <begin position="6"/>
        <end position="86"/>
    </location>
</feature>
<dbReference type="GO" id="GO:0016787">
    <property type="term" value="F:hydrolase activity"/>
    <property type="evidence" value="ECO:0007669"/>
    <property type="project" value="UniProtKB-KW"/>
</dbReference>
<evidence type="ECO:0000259" key="4">
    <source>
        <dbReference type="Pfam" id="PF24925"/>
    </source>
</evidence>
<dbReference type="PANTHER" id="PTHR33054">
    <property type="entry name" value="CCHC-TYPE DOMAIN-CONTAINING PROTEIN"/>
    <property type="match status" value="1"/>
</dbReference>
<evidence type="ECO:0000256" key="2">
    <source>
        <dbReference type="SAM" id="Coils"/>
    </source>
</evidence>
<dbReference type="CDD" id="cd00303">
    <property type="entry name" value="retropepsin_like"/>
    <property type="match status" value="1"/>
</dbReference>
<sequence>LVQNSYSGSDICEWNIDGMSEQGILDFICQMTMAASAYKRIDKATTMTLAQGFTGQLKGWWINFCTPSDRETILGAMKNENEENIVATLIYTIIQHFVADPNIFKENGNKNKEERHFANKCKVQQKINELEIDESIKKSLLNVLINSDPEEEKDSSSLEEESNTEEMIYQLEEETSSNSLEDFDNDYCLGPELCTCNNCKSINMQSVDQTTTLLEIIQKLEDGPLKDDFISQIDKLVKRDKREQKVIQDIDLKEIYNRFRKPSPITIKDLQDEIKMLKQEIKELKQNDIALEYRILELDGLDKLKLQESYKPIKEATSTSYMNYLNLISVHKWHCKIRLIMLIALIDSGADINCLQEGLIPSRYYEKTKEKVVSANHSRMKINYKLSSAKICTNKICYETSFVLIKT</sequence>